<keyword evidence="7 9" id="KW-1133">Transmembrane helix</keyword>
<evidence type="ECO:0000256" key="2">
    <source>
        <dbReference type="ARBA" id="ARBA00022448"/>
    </source>
</evidence>
<evidence type="ECO:0000313" key="11">
    <source>
        <dbReference type="EMBL" id="CAJ0571306.1"/>
    </source>
</evidence>
<evidence type="ECO:0000313" key="12">
    <source>
        <dbReference type="Proteomes" id="UP001177023"/>
    </source>
</evidence>
<dbReference type="EMBL" id="CATQJA010002554">
    <property type="protein sequence ID" value="CAJ0571306.1"/>
    <property type="molecule type" value="Genomic_DNA"/>
</dbReference>
<evidence type="ECO:0000256" key="4">
    <source>
        <dbReference type="ARBA" id="ARBA00022597"/>
    </source>
</evidence>
<keyword evidence="6 9" id="KW-0812">Transmembrane</keyword>
<dbReference type="Pfam" id="PF02378">
    <property type="entry name" value="PTS_EIIC"/>
    <property type="match status" value="1"/>
</dbReference>
<keyword evidence="12" id="KW-1185">Reference proteome</keyword>
<evidence type="ECO:0000256" key="9">
    <source>
        <dbReference type="SAM" id="Phobius"/>
    </source>
</evidence>
<evidence type="ECO:0000259" key="10">
    <source>
        <dbReference type="PROSITE" id="PS51103"/>
    </source>
</evidence>
<dbReference type="GO" id="GO:0008982">
    <property type="term" value="F:protein-N(PI)-phosphohistidine-sugar phosphotransferase activity"/>
    <property type="evidence" value="ECO:0007669"/>
    <property type="project" value="InterPro"/>
</dbReference>
<accession>A0AA36CNI5</accession>
<feature type="transmembrane region" description="Helical" evidence="9">
    <location>
        <begin position="117"/>
        <end position="141"/>
    </location>
</feature>
<dbReference type="InterPro" id="IPR003352">
    <property type="entry name" value="PTS_EIIC"/>
</dbReference>
<evidence type="ECO:0000256" key="1">
    <source>
        <dbReference type="ARBA" id="ARBA00004651"/>
    </source>
</evidence>
<feature type="transmembrane region" description="Helical" evidence="9">
    <location>
        <begin position="172"/>
        <end position="194"/>
    </location>
</feature>
<dbReference type="AlphaFoldDB" id="A0AA36CNI5"/>
<dbReference type="PANTHER" id="PTHR30175">
    <property type="entry name" value="PHOSPHOTRANSFERASE SYSTEM TRANSPORT PROTEIN"/>
    <property type="match status" value="1"/>
</dbReference>
<dbReference type="GO" id="GO:0090589">
    <property type="term" value="F:protein-phosphocysteine-trehalose phosphotransferase system transporter activity"/>
    <property type="evidence" value="ECO:0007669"/>
    <property type="project" value="TreeGrafter"/>
</dbReference>
<feature type="transmembrane region" description="Helical" evidence="9">
    <location>
        <begin position="85"/>
        <end position="105"/>
    </location>
</feature>
<keyword evidence="5" id="KW-0598">Phosphotransferase system</keyword>
<evidence type="ECO:0000256" key="6">
    <source>
        <dbReference type="ARBA" id="ARBA00022692"/>
    </source>
</evidence>
<sequence length="246" mass="26655">MFAILLGPENFNLLVEGSDSLRLLNLVADSGFYFFPIFTAYSASKKFGANPVLALLLSGIMIHPEILGIVEAGQPFSIFGIPMQLVNYTKAVLPIILIVWIMAGVEKWLQKVIPDMLRIVAIPVLTMFIMLPLAFCVLGPLSDIVMGYVADFIVWLADVAGPLATAVIGATWALIIATGMHVPIFTAMLPAIITVGYDPILYPGTLAQAYAIMALALVYALRAKSKENKELGWSTFSTYMLGRAAL</sequence>
<feature type="transmembrane region" description="Helical" evidence="9">
    <location>
        <begin position="147"/>
        <end position="165"/>
    </location>
</feature>
<organism evidence="11 12">
    <name type="scientific">Mesorhabditis spiculigera</name>
    <dbReference type="NCBI Taxonomy" id="96644"/>
    <lineage>
        <taxon>Eukaryota</taxon>
        <taxon>Metazoa</taxon>
        <taxon>Ecdysozoa</taxon>
        <taxon>Nematoda</taxon>
        <taxon>Chromadorea</taxon>
        <taxon>Rhabditida</taxon>
        <taxon>Rhabditina</taxon>
        <taxon>Rhabditomorpha</taxon>
        <taxon>Rhabditoidea</taxon>
        <taxon>Rhabditidae</taxon>
        <taxon>Mesorhabditinae</taxon>
        <taxon>Mesorhabditis</taxon>
    </lineage>
</organism>
<comment type="caution">
    <text evidence="11">The sequence shown here is derived from an EMBL/GenBank/DDBJ whole genome shotgun (WGS) entry which is preliminary data.</text>
</comment>
<name>A0AA36CNI5_9BILA</name>
<dbReference type="GO" id="GO:0009401">
    <property type="term" value="P:phosphoenolpyruvate-dependent sugar phosphotransferase system"/>
    <property type="evidence" value="ECO:0007669"/>
    <property type="project" value="UniProtKB-KW"/>
</dbReference>
<dbReference type="GO" id="GO:0015771">
    <property type="term" value="P:trehalose transport"/>
    <property type="evidence" value="ECO:0007669"/>
    <property type="project" value="TreeGrafter"/>
</dbReference>
<keyword evidence="3" id="KW-1003">Cell membrane</keyword>
<evidence type="ECO:0000256" key="7">
    <source>
        <dbReference type="ARBA" id="ARBA00022989"/>
    </source>
</evidence>
<feature type="domain" description="PTS EIIC type-1" evidence="10">
    <location>
        <begin position="1"/>
        <end position="246"/>
    </location>
</feature>
<keyword evidence="4" id="KW-0762">Sugar transport</keyword>
<comment type="subcellular location">
    <subcellularLocation>
        <location evidence="1">Cell membrane</location>
        <topology evidence="1">Multi-pass membrane protein</topology>
    </subcellularLocation>
</comment>
<reference evidence="11" key="1">
    <citation type="submission" date="2023-06" db="EMBL/GenBank/DDBJ databases">
        <authorList>
            <person name="Delattre M."/>
        </authorList>
    </citation>
    <scope>NUCLEOTIDE SEQUENCE</scope>
    <source>
        <strain evidence="11">AF72</strain>
    </source>
</reference>
<feature type="non-terminal residue" evidence="11">
    <location>
        <position position="1"/>
    </location>
</feature>
<keyword evidence="8 9" id="KW-0472">Membrane</keyword>
<evidence type="ECO:0000256" key="5">
    <source>
        <dbReference type="ARBA" id="ARBA00022683"/>
    </source>
</evidence>
<dbReference type="PANTHER" id="PTHR30175:SF1">
    <property type="entry name" value="PTS SYSTEM ARBUTIN-, CELLOBIOSE-, AND SALICIN-SPECIFIC EIIBC COMPONENT-RELATED"/>
    <property type="match status" value="1"/>
</dbReference>
<feature type="transmembrane region" description="Helical" evidence="9">
    <location>
        <begin position="53"/>
        <end position="73"/>
    </location>
</feature>
<dbReference type="InterPro" id="IPR013013">
    <property type="entry name" value="PTS_EIIC_1"/>
</dbReference>
<dbReference type="PROSITE" id="PS51103">
    <property type="entry name" value="PTS_EIIC_TYPE_1"/>
    <property type="match status" value="1"/>
</dbReference>
<dbReference type="GO" id="GO:0005886">
    <property type="term" value="C:plasma membrane"/>
    <property type="evidence" value="ECO:0007669"/>
    <property type="project" value="UniProtKB-SubCell"/>
</dbReference>
<evidence type="ECO:0000256" key="8">
    <source>
        <dbReference type="ARBA" id="ARBA00023136"/>
    </source>
</evidence>
<dbReference type="Proteomes" id="UP001177023">
    <property type="component" value="Unassembled WGS sequence"/>
</dbReference>
<gene>
    <name evidence="11" type="ORF">MSPICULIGERA_LOCUS9718</name>
</gene>
<keyword evidence="2" id="KW-0813">Transport</keyword>
<dbReference type="InterPro" id="IPR050558">
    <property type="entry name" value="PTS_Sugar-Specific_Components"/>
</dbReference>
<protein>
    <recommendedName>
        <fullName evidence="10">PTS EIIC type-1 domain-containing protein</fullName>
    </recommendedName>
</protein>
<proteinExistence type="predicted"/>
<evidence type="ECO:0000256" key="3">
    <source>
        <dbReference type="ARBA" id="ARBA00022475"/>
    </source>
</evidence>
<feature type="transmembrane region" description="Helical" evidence="9">
    <location>
        <begin position="20"/>
        <end position="41"/>
    </location>
</feature>
<feature type="transmembrane region" description="Helical" evidence="9">
    <location>
        <begin position="200"/>
        <end position="221"/>
    </location>
</feature>